<keyword evidence="3" id="KW-1185">Reference proteome</keyword>
<dbReference type="SUPFAM" id="SSF56281">
    <property type="entry name" value="Metallo-hydrolase/oxidoreductase"/>
    <property type="match status" value="1"/>
</dbReference>
<evidence type="ECO:0000313" key="3">
    <source>
        <dbReference type="Proteomes" id="UP000297741"/>
    </source>
</evidence>
<accession>A0ABY2KIM1</accession>
<dbReference type="PANTHER" id="PTHR23131">
    <property type="entry name" value="ENDORIBONUCLEASE LACTB2"/>
    <property type="match status" value="1"/>
</dbReference>
<evidence type="ECO:0000259" key="1">
    <source>
        <dbReference type="SMART" id="SM00849"/>
    </source>
</evidence>
<protein>
    <submittedName>
        <fullName evidence="2">MBL fold metallo-hydrolase</fullName>
    </submittedName>
</protein>
<gene>
    <name evidence="2" type="ORF">EEB11_15210</name>
</gene>
<dbReference type="CDD" id="cd16278">
    <property type="entry name" value="metallo-hydrolase-like_MBL-fold"/>
    <property type="match status" value="1"/>
</dbReference>
<dbReference type="Pfam" id="PF00753">
    <property type="entry name" value="Lactamase_B"/>
    <property type="match status" value="1"/>
</dbReference>
<dbReference type="Gene3D" id="1.10.10.10">
    <property type="entry name" value="Winged helix-like DNA-binding domain superfamily/Winged helix DNA-binding domain"/>
    <property type="match status" value="1"/>
</dbReference>
<dbReference type="Proteomes" id="UP000297741">
    <property type="component" value="Unassembled WGS sequence"/>
</dbReference>
<dbReference type="InterPro" id="IPR041516">
    <property type="entry name" value="LACTB2_WH"/>
</dbReference>
<dbReference type="PANTHER" id="PTHR23131:SF0">
    <property type="entry name" value="ENDORIBONUCLEASE LACTB2"/>
    <property type="match status" value="1"/>
</dbReference>
<dbReference type="EMBL" id="RPEM01000011">
    <property type="protein sequence ID" value="TGD42196.1"/>
    <property type="molecule type" value="Genomic_DNA"/>
</dbReference>
<proteinExistence type="predicted"/>
<name>A0ABY2KIM1_9RHOB</name>
<dbReference type="InterPro" id="IPR036866">
    <property type="entry name" value="RibonucZ/Hydroxyglut_hydro"/>
</dbReference>
<dbReference type="Gene3D" id="3.60.15.10">
    <property type="entry name" value="Ribonuclease Z/Hydroxyacylglutathione hydrolase-like"/>
    <property type="match status" value="1"/>
</dbReference>
<dbReference type="InterPro" id="IPR036388">
    <property type="entry name" value="WH-like_DNA-bd_sf"/>
</dbReference>
<dbReference type="InterPro" id="IPR001279">
    <property type="entry name" value="Metallo-B-lactamas"/>
</dbReference>
<feature type="domain" description="Metallo-beta-lactamase" evidence="1">
    <location>
        <begin position="5"/>
        <end position="186"/>
    </location>
</feature>
<dbReference type="SMART" id="SM00849">
    <property type="entry name" value="Lactamase_B"/>
    <property type="match status" value="1"/>
</dbReference>
<organism evidence="2 3">
    <name type="scientific">Pseudotabrizicola sediminis</name>
    <dbReference type="NCBI Taxonomy" id="2486418"/>
    <lineage>
        <taxon>Bacteria</taxon>
        <taxon>Pseudomonadati</taxon>
        <taxon>Pseudomonadota</taxon>
        <taxon>Alphaproteobacteria</taxon>
        <taxon>Rhodobacterales</taxon>
        <taxon>Paracoccaceae</taxon>
        <taxon>Pseudotabrizicola</taxon>
    </lineage>
</organism>
<dbReference type="Pfam" id="PF17778">
    <property type="entry name" value="WHD_BLACT"/>
    <property type="match status" value="1"/>
</dbReference>
<comment type="caution">
    <text evidence="2">The sequence shown here is derived from an EMBL/GenBank/DDBJ whole genome shotgun (WGS) entry which is preliminary data.</text>
</comment>
<reference evidence="2 3" key="1">
    <citation type="submission" date="2018-11" db="EMBL/GenBank/DDBJ databases">
        <title>Tabrizicola sp. isolated from sediment of alpine lake.</title>
        <authorList>
            <person name="Liu Z."/>
        </authorList>
    </citation>
    <scope>NUCLEOTIDE SEQUENCE [LARGE SCALE GENOMIC DNA]</scope>
    <source>
        <strain evidence="2 3">DRYC-M-16</strain>
    </source>
</reference>
<sequence>MTGPGTNTYILGRDKEVIVVDPGPEDRSHIGAILAALAPSERVSAILVTHAHKDHSAAARLFAVLTGAPVLAFGDAASGRSPVMARLMASGLASGGEGVDHAFRPDRAVADGEVLPCAGKSLRILHTPGHMGGHICAGYGDVLFSGDHAMGWASSLISPPDGDMGAYMASLHRLMEERWCLMLPGHGAPVFDVSARLQALADHRSTREAEVLAALQTGPASPATLTRRIYHMTPAALLPAAQRNVLAHLIDLEQRNLVTCTDLPGPDTIFTPTDTR</sequence>
<dbReference type="InterPro" id="IPR050662">
    <property type="entry name" value="Sec-metab_biosynth-thioest"/>
</dbReference>
<evidence type="ECO:0000313" key="2">
    <source>
        <dbReference type="EMBL" id="TGD42196.1"/>
    </source>
</evidence>